<name>A0A1C7MP04_GRIFR</name>
<comment type="caution">
    <text evidence="5">The sequence shown here is derived from an EMBL/GenBank/DDBJ whole genome shotgun (WGS) entry which is preliminary data.</text>
</comment>
<dbReference type="InterPro" id="IPR036770">
    <property type="entry name" value="Ankyrin_rpt-contain_sf"/>
</dbReference>
<keyword evidence="1" id="KW-0677">Repeat</keyword>
<dbReference type="OrthoDB" id="341259at2759"/>
<dbReference type="SMART" id="SM00248">
    <property type="entry name" value="ANK"/>
    <property type="match status" value="1"/>
</dbReference>
<dbReference type="Pfam" id="PF13857">
    <property type="entry name" value="Ank_5"/>
    <property type="match status" value="1"/>
</dbReference>
<dbReference type="Proteomes" id="UP000092993">
    <property type="component" value="Unassembled WGS sequence"/>
</dbReference>
<dbReference type="GO" id="GO:0005634">
    <property type="term" value="C:nucleus"/>
    <property type="evidence" value="ECO:0007669"/>
    <property type="project" value="TreeGrafter"/>
</dbReference>
<evidence type="ECO:0000313" key="5">
    <source>
        <dbReference type="EMBL" id="OBZ78625.1"/>
    </source>
</evidence>
<protein>
    <submittedName>
        <fullName evidence="5">Acyl-CoA-binding domain-containing protein 2</fullName>
    </submittedName>
</protein>
<keyword evidence="6" id="KW-1185">Reference proteome</keyword>
<sequence length="185" mass="20204">MTKLENSFTPFTTKWDAWRSAGETYVDRAQDAENRYLEIARTLGWSEDKAPEASRDVSERGGEDNIWDDDSATNKRSGDGGMGNFVSTVTHEDTAVSKLSSLAISGNVQGLQSFLDENPRVDVNQPDENGYTPLHLASDRGQLAVVELLLKRGADPDIKDSDNFTAAELAQIAGHDDVLTLLTSV</sequence>
<dbReference type="STRING" id="5627.A0A1C7MP04"/>
<dbReference type="GO" id="GO:0010468">
    <property type="term" value="P:regulation of gene expression"/>
    <property type="evidence" value="ECO:0007669"/>
    <property type="project" value="TreeGrafter"/>
</dbReference>
<dbReference type="PANTHER" id="PTHR24124">
    <property type="entry name" value="ANKYRIN REPEAT FAMILY A"/>
    <property type="match status" value="1"/>
</dbReference>
<proteinExistence type="predicted"/>
<dbReference type="Gene3D" id="1.25.40.20">
    <property type="entry name" value="Ankyrin repeat-containing domain"/>
    <property type="match status" value="1"/>
</dbReference>
<dbReference type="InterPro" id="IPR002110">
    <property type="entry name" value="Ankyrin_rpt"/>
</dbReference>
<evidence type="ECO:0000256" key="3">
    <source>
        <dbReference type="PROSITE-ProRule" id="PRU00023"/>
    </source>
</evidence>
<dbReference type="PANTHER" id="PTHR24124:SF14">
    <property type="entry name" value="CHROMOSOME UNDETERMINED SCAFFOLD_25, WHOLE GENOME SHOTGUN SEQUENCE"/>
    <property type="match status" value="1"/>
</dbReference>
<dbReference type="AlphaFoldDB" id="A0A1C7MP04"/>
<feature type="compositionally biased region" description="Basic and acidic residues" evidence="4">
    <location>
        <begin position="47"/>
        <end position="63"/>
    </location>
</feature>
<feature type="repeat" description="ANK" evidence="3">
    <location>
        <begin position="129"/>
        <end position="161"/>
    </location>
</feature>
<evidence type="ECO:0000256" key="2">
    <source>
        <dbReference type="ARBA" id="ARBA00023043"/>
    </source>
</evidence>
<evidence type="ECO:0000256" key="4">
    <source>
        <dbReference type="SAM" id="MobiDB-lite"/>
    </source>
</evidence>
<dbReference type="PROSITE" id="PS50088">
    <property type="entry name" value="ANK_REPEAT"/>
    <property type="match status" value="1"/>
</dbReference>
<dbReference type="EMBL" id="LUGG01000001">
    <property type="protein sequence ID" value="OBZ78625.1"/>
    <property type="molecule type" value="Genomic_DNA"/>
</dbReference>
<reference evidence="5 6" key="1">
    <citation type="submission" date="2016-03" db="EMBL/GenBank/DDBJ databases">
        <title>Whole genome sequencing of Grifola frondosa 9006-11.</title>
        <authorList>
            <person name="Min B."/>
            <person name="Park H."/>
            <person name="Kim J.-G."/>
            <person name="Cho H."/>
            <person name="Oh Y.-L."/>
            <person name="Kong W.-S."/>
            <person name="Choi I.-G."/>
        </authorList>
    </citation>
    <scope>NUCLEOTIDE SEQUENCE [LARGE SCALE GENOMIC DNA]</scope>
    <source>
        <strain evidence="5 6">9006-11</strain>
    </source>
</reference>
<organism evidence="5 6">
    <name type="scientific">Grifola frondosa</name>
    <name type="common">Maitake</name>
    <name type="synonym">Polyporus frondosus</name>
    <dbReference type="NCBI Taxonomy" id="5627"/>
    <lineage>
        <taxon>Eukaryota</taxon>
        <taxon>Fungi</taxon>
        <taxon>Dikarya</taxon>
        <taxon>Basidiomycota</taxon>
        <taxon>Agaricomycotina</taxon>
        <taxon>Agaricomycetes</taxon>
        <taxon>Polyporales</taxon>
        <taxon>Grifolaceae</taxon>
        <taxon>Grifola</taxon>
    </lineage>
</organism>
<evidence type="ECO:0000313" key="6">
    <source>
        <dbReference type="Proteomes" id="UP000092993"/>
    </source>
</evidence>
<evidence type="ECO:0000256" key="1">
    <source>
        <dbReference type="ARBA" id="ARBA00022737"/>
    </source>
</evidence>
<dbReference type="SUPFAM" id="SSF48403">
    <property type="entry name" value="Ankyrin repeat"/>
    <property type="match status" value="1"/>
</dbReference>
<accession>A0A1C7MP04</accession>
<keyword evidence="2 3" id="KW-0040">ANK repeat</keyword>
<feature type="region of interest" description="Disordered" evidence="4">
    <location>
        <begin position="47"/>
        <end position="83"/>
    </location>
</feature>
<dbReference type="PROSITE" id="PS50297">
    <property type="entry name" value="ANK_REP_REGION"/>
    <property type="match status" value="1"/>
</dbReference>
<gene>
    <name evidence="5" type="primary">ACBP2</name>
    <name evidence="5" type="ORF">A0H81_00839</name>
</gene>